<dbReference type="AlphaFoldDB" id="A0A1S2XDS3"/>
<protein>
    <submittedName>
        <fullName evidence="7">DELLA protein RGL2-like</fullName>
    </submittedName>
</protein>
<dbReference type="GeneID" id="101513638"/>
<dbReference type="RefSeq" id="XP_004487762.1">
    <property type="nucleotide sequence ID" value="XM_004487705.3"/>
</dbReference>
<feature type="region of interest" description="SAW" evidence="5">
    <location>
        <begin position="519"/>
        <end position="595"/>
    </location>
</feature>
<proteinExistence type="inferred from homology"/>
<evidence type="ECO:0000313" key="6">
    <source>
        <dbReference type="Proteomes" id="UP000087171"/>
    </source>
</evidence>
<keyword evidence="4" id="KW-0539">Nucleus</keyword>
<sequence>MDDLYHFDEFNFHALEDKFSSSNDIFWETKGHNEMKNVQFSLPQDLGDYNGTDESLNSNFGFIPNDPSQEQEFLLSTTSQQKYHQDYEAFDNLHFDMVHFDEQFPTKAVPICETKNEKQYHQTPVEILKNYGKGFKRLLHDEGKILHPIDDFDLVTKNEHVRKKLSTEDIMKIAGTRFIQSSSSESSSSGKLILNHPFGFSFSGLSDEEKEDVALAESLLACAEKVGYQQYERARSFLSQIESLSSKTGNPVKRVVYYFAEALRRRINKETGRVSVSSNNSTKKIESLFDPEETTKDLNPTLIAFFEDLPFCKVSMFTCVQALIENVTDAKKIHVIDLEIRKGLPWTILMQELQSRNELCPLEILKITAIVSGNTNNSKIIVDDTGKRLSEFAQSLNINFSFNIVMVSDLLHLSEDLFEIDSDETVAVYSHFALRSKIQNSDQLETIMRVVRTINPVVMVVAEIEANHNSKSFVNRFIEALFYFSAFFDCFEDCMKKDEKNRMIMESMYFSHGIRNTVAEEGAERKSRNVKIDVWRNFFTRFGMVEKELSMMCLYQAELVAKRYACGNSCTFDMNGHCLLVGWKGTPIASASVWKFV</sequence>
<dbReference type="OrthoDB" id="770224at2759"/>
<keyword evidence="6" id="KW-1185">Reference proteome</keyword>
<dbReference type="Proteomes" id="UP000087171">
    <property type="component" value="Chromosome Ca1"/>
</dbReference>
<feature type="region of interest" description="Leucine repeat II (LRII)" evidence="5">
    <location>
        <begin position="384"/>
        <end position="416"/>
    </location>
</feature>
<dbReference type="PaxDb" id="3827-XP_004487762.1"/>
<evidence type="ECO:0000313" key="7">
    <source>
        <dbReference type="RefSeq" id="XP_004487762.1"/>
    </source>
</evidence>
<dbReference type="PANTHER" id="PTHR31636">
    <property type="entry name" value="OSJNBA0084A10.13 PROTEIN-RELATED"/>
    <property type="match status" value="1"/>
</dbReference>
<keyword evidence="2" id="KW-0805">Transcription regulation</keyword>
<accession>A0A1S2XDS3</accession>
<dbReference type="KEGG" id="cam:101513638"/>
<comment type="subcellular location">
    <subcellularLocation>
        <location evidence="1">Nucleus</location>
    </subcellularLocation>
</comment>
<evidence type="ECO:0000256" key="1">
    <source>
        <dbReference type="ARBA" id="ARBA00004123"/>
    </source>
</evidence>
<comment type="similarity">
    <text evidence="5">Belongs to the GRAS family.</text>
</comment>
<feature type="short sequence motif" description="LxCxE motif" evidence="5">
    <location>
        <begin position="220"/>
        <end position="224"/>
    </location>
</feature>
<dbReference type="InterPro" id="IPR005202">
    <property type="entry name" value="TF_GRAS"/>
</dbReference>
<dbReference type="STRING" id="3827.A0A1S2XDS3"/>
<gene>
    <name evidence="7" type="primary">LOC101513638</name>
</gene>
<evidence type="ECO:0000256" key="3">
    <source>
        <dbReference type="ARBA" id="ARBA00023163"/>
    </source>
</evidence>
<dbReference type="Pfam" id="PF03514">
    <property type="entry name" value="GRAS"/>
    <property type="match status" value="1"/>
</dbReference>
<keyword evidence="3" id="KW-0804">Transcription</keyword>
<reference evidence="7" key="2">
    <citation type="submission" date="2025-08" db="UniProtKB">
        <authorList>
            <consortium name="RefSeq"/>
        </authorList>
    </citation>
    <scope>IDENTIFICATION</scope>
    <source>
        <tissue evidence="7">Etiolated seedlings</tissue>
    </source>
</reference>
<dbReference type="PROSITE" id="PS50985">
    <property type="entry name" value="GRAS"/>
    <property type="match status" value="1"/>
</dbReference>
<reference evidence="6" key="1">
    <citation type="journal article" date="2013" name="Nat. Biotechnol.">
        <title>Draft genome sequence of chickpea (Cicer arietinum) provides a resource for trait improvement.</title>
        <authorList>
            <person name="Varshney R.K."/>
            <person name="Song C."/>
            <person name="Saxena R.K."/>
            <person name="Azam S."/>
            <person name="Yu S."/>
            <person name="Sharpe A.G."/>
            <person name="Cannon S."/>
            <person name="Baek J."/>
            <person name="Rosen B.D."/>
            <person name="Tar'an B."/>
            <person name="Millan T."/>
            <person name="Zhang X."/>
            <person name="Ramsay L.D."/>
            <person name="Iwata A."/>
            <person name="Wang Y."/>
            <person name="Nelson W."/>
            <person name="Farmer A.D."/>
            <person name="Gaur P.M."/>
            <person name="Soderlund C."/>
            <person name="Penmetsa R.V."/>
            <person name="Xu C."/>
            <person name="Bharti A.K."/>
            <person name="He W."/>
            <person name="Winter P."/>
            <person name="Zhao S."/>
            <person name="Hane J.K."/>
            <person name="Carrasquilla-Garcia N."/>
            <person name="Condie J.A."/>
            <person name="Upadhyaya H.D."/>
            <person name="Luo M.C."/>
            <person name="Thudi M."/>
            <person name="Gowda C.L."/>
            <person name="Singh N.P."/>
            <person name="Lichtenzveig J."/>
            <person name="Gali K.K."/>
            <person name="Rubio J."/>
            <person name="Nadarajan N."/>
            <person name="Dolezel J."/>
            <person name="Bansal K.C."/>
            <person name="Xu X."/>
            <person name="Edwards D."/>
            <person name="Zhang G."/>
            <person name="Kahl G."/>
            <person name="Gil J."/>
            <person name="Singh K.B."/>
            <person name="Datta S.K."/>
            <person name="Jackson S.A."/>
            <person name="Wang J."/>
            <person name="Cook D.R."/>
        </authorList>
    </citation>
    <scope>NUCLEOTIDE SEQUENCE [LARGE SCALE GENOMIC DNA]</scope>
    <source>
        <strain evidence="6">cv. CDC Frontier</strain>
    </source>
</reference>
<organism evidence="6 7">
    <name type="scientific">Cicer arietinum</name>
    <name type="common">Chickpea</name>
    <name type="synonym">Garbanzo</name>
    <dbReference type="NCBI Taxonomy" id="3827"/>
    <lineage>
        <taxon>Eukaryota</taxon>
        <taxon>Viridiplantae</taxon>
        <taxon>Streptophyta</taxon>
        <taxon>Embryophyta</taxon>
        <taxon>Tracheophyta</taxon>
        <taxon>Spermatophyta</taxon>
        <taxon>Magnoliopsida</taxon>
        <taxon>eudicotyledons</taxon>
        <taxon>Gunneridae</taxon>
        <taxon>Pentapetalae</taxon>
        <taxon>rosids</taxon>
        <taxon>fabids</taxon>
        <taxon>Fabales</taxon>
        <taxon>Fabaceae</taxon>
        <taxon>Papilionoideae</taxon>
        <taxon>50 kb inversion clade</taxon>
        <taxon>NPAAA clade</taxon>
        <taxon>Hologalegina</taxon>
        <taxon>IRL clade</taxon>
        <taxon>Cicereae</taxon>
        <taxon>Cicer</taxon>
    </lineage>
</organism>
<dbReference type="GO" id="GO:0005634">
    <property type="term" value="C:nucleus"/>
    <property type="evidence" value="ECO:0007669"/>
    <property type="project" value="UniProtKB-SubCell"/>
</dbReference>
<feature type="short sequence motif" description="VHIID" evidence="5">
    <location>
        <begin position="333"/>
        <end position="337"/>
    </location>
</feature>
<evidence type="ECO:0000256" key="2">
    <source>
        <dbReference type="ARBA" id="ARBA00023015"/>
    </source>
</evidence>
<name>A0A1S2XDS3_CICAR</name>
<evidence type="ECO:0000256" key="5">
    <source>
        <dbReference type="PROSITE-ProRule" id="PRU01191"/>
    </source>
</evidence>
<evidence type="ECO:0000256" key="4">
    <source>
        <dbReference type="ARBA" id="ARBA00023242"/>
    </source>
</evidence>
<comment type="caution">
    <text evidence="5">Lacks conserved residue(s) required for the propagation of feature annotation.</text>
</comment>
<dbReference type="eggNOG" id="ENOG502QQYY">
    <property type="taxonomic scope" value="Eukaryota"/>
</dbReference>
<dbReference type="GO" id="GO:0009610">
    <property type="term" value="P:response to symbiotic fungus"/>
    <property type="evidence" value="ECO:0007669"/>
    <property type="project" value="UniProtKB-ARBA"/>
</dbReference>